<evidence type="ECO:0000313" key="1">
    <source>
        <dbReference type="EMBL" id="KAI8541673.1"/>
    </source>
</evidence>
<protein>
    <submittedName>
        <fullName evidence="1">Uncharacterized protein</fullName>
    </submittedName>
</protein>
<name>A0ACC0MMW1_RHOML</name>
<dbReference type="EMBL" id="CM046395">
    <property type="protein sequence ID" value="KAI8541673.1"/>
    <property type="molecule type" value="Genomic_DNA"/>
</dbReference>
<gene>
    <name evidence="1" type="ORF">RHMOL_Rhmol08G0080300</name>
</gene>
<keyword evidence="2" id="KW-1185">Reference proteome</keyword>
<evidence type="ECO:0000313" key="2">
    <source>
        <dbReference type="Proteomes" id="UP001062846"/>
    </source>
</evidence>
<proteinExistence type="predicted"/>
<sequence>MKFGKEFASQTVQEWQQAYMDYNFLKKLLKDVFRFRQRNSVSPLAETPKGSLKRRVSLYRAFSGLTSRYNCSKTSPETPNEDEVILIEGVSEGKYRTMFLRSSDEGGEYELVFFRRLDDEFNKVFNFYKGKVGEVMEEAEELNKQMDALIALRIRVDNPVMGANSSTSSSSINGRNPVRSHMDVIQEVEMNDEGNVEDEVRPVNEPQSSTQKRKVVGPRPPSLEVLNHIKINVTPETPVSTLKCILMRSQSDLSFSKEELRKAEEQMRRAFVEFYQKLRLLKSYW</sequence>
<dbReference type="Proteomes" id="UP001062846">
    <property type="component" value="Chromosome 8"/>
</dbReference>
<organism evidence="1 2">
    <name type="scientific">Rhododendron molle</name>
    <name type="common">Chinese azalea</name>
    <name type="synonym">Azalea mollis</name>
    <dbReference type="NCBI Taxonomy" id="49168"/>
    <lineage>
        <taxon>Eukaryota</taxon>
        <taxon>Viridiplantae</taxon>
        <taxon>Streptophyta</taxon>
        <taxon>Embryophyta</taxon>
        <taxon>Tracheophyta</taxon>
        <taxon>Spermatophyta</taxon>
        <taxon>Magnoliopsida</taxon>
        <taxon>eudicotyledons</taxon>
        <taxon>Gunneridae</taxon>
        <taxon>Pentapetalae</taxon>
        <taxon>asterids</taxon>
        <taxon>Ericales</taxon>
        <taxon>Ericaceae</taxon>
        <taxon>Ericoideae</taxon>
        <taxon>Rhodoreae</taxon>
        <taxon>Rhododendron</taxon>
    </lineage>
</organism>
<reference evidence="1" key="1">
    <citation type="submission" date="2022-02" db="EMBL/GenBank/DDBJ databases">
        <title>Plant Genome Project.</title>
        <authorList>
            <person name="Zhang R.-G."/>
        </authorList>
    </citation>
    <scope>NUCLEOTIDE SEQUENCE</scope>
    <source>
        <strain evidence="1">AT1</strain>
    </source>
</reference>
<accession>A0ACC0MMW1</accession>
<comment type="caution">
    <text evidence="1">The sequence shown here is derived from an EMBL/GenBank/DDBJ whole genome shotgun (WGS) entry which is preliminary data.</text>
</comment>